<dbReference type="GO" id="GO:0016747">
    <property type="term" value="F:acyltransferase activity, transferring groups other than amino-acyl groups"/>
    <property type="evidence" value="ECO:0007669"/>
    <property type="project" value="InterPro"/>
</dbReference>
<reference evidence="2 3" key="1">
    <citation type="submission" date="2015-11" db="EMBL/GenBank/DDBJ databases">
        <title>Expanding the genomic diversity of Burkholderia species for the development of highly accurate diagnostics.</title>
        <authorList>
            <person name="Sahl J."/>
            <person name="Keim P."/>
            <person name="Wagner D."/>
        </authorList>
    </citation>
    <scope>NUCLEOTIDE SEQUENCE [LARGE SCALE GENOMIC DNA]</scope>
    <source>
        <strain evidence="2 3">RF32-BP4</strain>
    </source>
</reference>
<sequence>MPTHMPVIREAAFPADTVALVAVIREYVRWLDMDLSYRGFDAEMDAFERIYTLPSGMFFVAEVDGEIAGCAGLLRHSSEIAELKRLYVREAWRGLSLGEKLVASVVARAKTLGFSSLVLDAVAQTRFAQRLYERLGFAEIAPFYENPVEGTRFMALEL</sequence>
<dbReference type="InterPro" id="IPR000182">
    <property type="entry name" value="GNAT_dom"/>
</dbReference>
<dbReference type="CDD" id="cd04301">
    <property type="entry name" value="NAT_SF"/>
    <property type="match status" value="1"/>
</dbReference>
<dbReference type="Proteomes" id="UP000065521">
    <property type="component" value="Unassembled WGS sequence"/>
</dbReference>
<gene>
    <name evidence="2" type="ORF">WI38_13130</name>
</gene>
<dbReference type="EMBL" id="LOTN01000025">
    <property type="protein sequence ID" value="KUZ91010.1"/>
    <property type="molecule type" value="Genomic_DNA"/>
</dbReference>
<dbReference type="SUPFAM" id="SSF55729">
    <property type="entry name" value="Acyl-CoA N-acyltransferases (Nat)"/>
    <property type="match status" value="1"/>
</dbReference>
<name>A0A102L6X9_9BURK</name>
<dbReference type="PANTHER" id="PTHR43305">
    <property type="entry name" value="FAMILY N-ACETYLTRANSFERASE, PUTATIVE (AFU_ORTHOLOGUE AFUA_2G01380)-RELATED"/>
    <property type="match status" value="1"/>
</dbReference>
<evidence type="ECO:0000313" key="3">
    <source>
        <dbReference type="Proteomes" id="UP000065521"/>
    </source>
</evidence>
<dbReference type="RefSeq" id="WP_059633060.1">
    <property type="nucleotide sequence ID" value="NZ_LOTK01000061.1"/>
</dbReference>
<dbReference type="InterPro" id="IPR016181">
    <property type="entry name" value="Acyl_CoA_acyltransferase"/>
</dbReference>
<organism evidence="2 3">
    <name type="scientific">Burkholderia ubonensis</name>
    <dbReference type="NCBI Taxonomy" id="101571"/>
    <lineage>
        <taxon>Bacteria</taxon>
        <taxon>Pseudomonadati</taxon>
        <taxon>Pseudomonadota</taxon>
        <taxon>Betaproteobacteria</taxon>
        <taxon>Burkholderiales</taxon>
        <taxon>Burkholderiaceae</taxon>
        <taxon>Burkholderia</taxon>
        <taxon>Burkholderia cepacia complex</taxon>
    </lineage>
</organism>
<dbReference type="InterPro" id="IPR052777">
    <property type="entry name" value="Acetyltransferase_Enz"/>
</dbReference>
<dbReference type="Gene3D" id="3.40.630.30">
    <property type="match status" value="1"/>
</dbReference>
<feature type="domain" description="N-acetyltransferase" evidence="1">
    <location>
        <begin position="6"/>
        <end position="158"/>
    </location>
</feature>
<keyword evidence="2" id="KW-0808">Transferase</keyword>
<dbReference type="Pfam" id="PF00583">
    <property type="entry name" value="Acetyltransf_1"/>
    <property type="match status" value="1"/>
</dbReference>
<dbReference type="PANTHER" id="PTHR43305:SF1">
    <property type="entry name" value="FAMILY N-ACETYLTRANSFERASE, PUTATIVE (AFU_ORTHOLOGUE AFUA_2G01380)-RELATED"/>
    <property type="match status" value="1"/>
</dbReference>
<evidence type="ECO:0000259" key="1">
    <source>
        <dbReference type="PROSITE" id="PS51186"/>
    </source>
</evidence>
<comment type="caution">
    <text evidence="2">The sequence shown here is derived from an EMBL/GenBank/DDBJ whole genome shotgun (WGS) entry which is preliminary data.</text>
</comment>
<evidence type="ECO:0000313" key="2">
    <source>
        <dbReference type="EMBL" id="KUZ91010.1"/>
    </source>
</evidence>
<proteinExistence type="predicted"/>
<dbReference type="AlphaFoldDB" id="A0A102L6X9"/>
<accession>A0A102L6X9</accession>
<dbReference type="PROSITE" id="PS51186">
    <property type="entry name" value="GNAT"/>
    <property type="match status" value="1"/>
</dbReference>
<protein>
    <submittedName>
        <fullName evidence="2">GCN5 family acetyltransferase</fullName>
    </submittedName>
</protein>